<comment type="caution">
    <text evidence="1">The sequence shown here is derived from an EMBL/GenBank/DDBJ whole genome shotgun (WGS) entry which is preliminary data.</text>
</comment>
<evidence type="ECO:0000313" key="1">
    <source>
        <dbReference type="EMBL" id="MFD1219535.1"/>
    </source>
</evidence>
<accession>A0ABW3UJ25</accession>
<dbReference type="Proteomes" id="UP001597180">
    <property type="component" value="Unassembled WGS sequence"/>
</dbReference>
<sequence>MTSEQERQEIRKTLENASPIFKGFGNYTNADIFLAINAYTWLGNALDREEKLIEENKHLKGALEQIIKAYGWGDPETYSKRMYNEAKSVLDLLDSKST</sequence>
<dbReference type="RefSeq" id="WP_345595078.1">
    <property type="nucleotide sequence ID" value="NZ_BAABJG010000055.1"/>
</dbReference>
<protein>
    <submittedName>
        <fullName evidence="1">Uncharacterized protein</fullName>
    </submittedName>
</protein>
<dbReference type="EMBL" id="JBHTLU010000012">
    <property type="protein sequence ID" value="MFD1219535.1"/>
    <property type="molecule type" value="Genomic_DNA"/>
</dbReference>
<evidence type="ECO:0000313" key="2">
    <source>
        <dbReference type="Proteomes" id="UP001597180"/>
    </source>
</evidence>
<name>A0ABW3UJ25_9BACL</name>
<reference evidence="2" key="1">
    <citation type="journal article" date="2019" name="Int. J. Syst. Evol. Microbiol.">
        <title>The Global Catalogue of Microorganisms (GCM) 10K type strain sequencing project: providing services to taxonomists for standard genome sequencing and annotation.</title>
        <authorList>
            <consortium name="The Broad Institute Genomics Platform"/>
            <consortium name="The Broad Institute Genome Sequencing Center for Infectious Disease"/>
            <person name="Wu L."/>
            <person name="Ma J."/>
        </authorList>
    </citation>
    <scope>NUCLEOTIDE SEQUENCE [LARGE SCALE GENOMIC DNA]</scope>
    <source>
        <strain evidence="2">CCUG 53270</strain>
    </source>
</reference>
<keyword evidence="2" id="KW-1185">Reference proteome</keyword>
<gene>
    <name evidence="1" type="ORF">ACFQ4B_05360</name>
</gene>
<proteinExistence type="predicted"/>
<organism evidence="1 2">
    <name type="scientific">Paenibacillus vulneris</name>
    <dbReference type="NCBI Taxonomy" id="1133364"/>
    <lineage>
        <taxon>Bacteria</taxon>
        <taxon>Bacillati</taxon>
        <taxon>Bacillota</taxon>
        <taxon>Bacilli</taxon>
        <taxon>Bacillales</taxon>
        <taxon>Paenibacillaceae</taxon>
        <taxon>Paenibacillus</taxon>
    </lineage>
</organism>